<accession>A0A402A4C3</accession>
<feature type="transmembrane region" description="Helical" evidence="6">
    <location>
        <begin position="360"/>
        <end position="379"/>
    </location>
</feature>
<comment type="caution">
    <text evidence="8">The sequence shown here is derived from an EMBL/GenBank/DDBJ whole genome shotgun (WGS) entry which is preliminary data.</text>
</comment>
<dbReference type="PANTHER" id="PTHR23513:SF6">
    <property type="entry name" value="MAJOR FACILITATOR SUPERFAMILY ASSOCIATED DOMAIN-CONTAINING PROTEIN"/>
    <property type="match status" value="1"/>
</dbReference>
<feature type="transmembrane region" description="Helical" evidence="6">
    <location>
        <begin position="54"/>
        <end position="77"/>
    </location>
</feature>
<dbReference type="AlphaFoldDB" id="A0A402A4C3"/>
<keyword evidence="9" id="KW-1185">Reference proteome</keyword>
<feature type="transmembrane region" description="Helical" evidence="6">
    <location>
        <begin position="320"/>
        <end position="339"/>
    </location>
</feature>
<proteinExistence type="predicted"/>
<dbReference type="Pfam" id="PF07690">
    <property type="entry name" value="MFS_1"/>
    <property type="match status" value="1"/>
</dbReference>
<feature type="transmembrane region" description="Helical" evidence="6">
    <location>
        <begin position="156"/>
        <end position="174"/>
    </location>
</feature>
<dbReference type="Gene3D" id="1.20.1250.20">
    <property type="entry name" value="MFS general substrate transporter like domains"/>
    <property type="match status" value="1"/>
</dbReference>
<organism evidence="8 9">
    <name type="scientific">Tengunoibacter tsumagoiensis</name>
    <dbReference type="NCBI Taxonomy" id="2014871"/>
    <lineage>
        <taxon>Bacteria</taxon>
        <taxon>Bacillati</taxon>
        <taxon>Chloroflexota</taxon>
        <taxon>Ktedonobacteria</taxon>
        <taxon>Ktedonobacterales</taxon>
        <taxon>Dictyobacteraceae</taxon>
        <taxon>Tengunoibacter</taxon>
    </lineage>
</organism>
<feature type="transmembrane region" description="Helical" evidence="6">
    <location>
        <begin position="115"/>
        <end position="135"/>
    </location>
</feature>
<dbReference type="InterPro" id="IPR011701">
    <property type="entry name" value="MFS"/>
</dbReference>
<reference evidence="9" key="1">
    <citation type="submission" date="2018-12" db="EMBL/GenBank/DDBJ databases">
        <title>Tengunoibacter tsumagoiensis gen. nov., sp. nov., Dictyobacter kobayashii sp. nov., D. alpinus sp. nov., and D. joshuensis sp. nov. and description of Dictyobacteraceae fam. nov. within the order Ktedonobacterales isolated from Tengu-no-mugimeshi.</title>
        <authorList>
            <person name="Wang C.M."/>
            <person name="Zheng Y."/>
            <person name="Sakai Y."/>
            <person name="Toyoda A."/>
            <person name="Minakuchi Y."/>
            <person name="Abe K."/>
            <person name="Yokota A."/>
            <person name="Yabe S."/>
        </authorList>
    </citation>
    <scope>NUCLEOTIDE SEQUENCE [LARGE SCALE GENOMIC DNA]</scope>
    <source>
        <strain evidence="9">Uno3</strain>
    </source>
</reference>
<feature type="transmembrane region" description="Helical" evidence="6">
    <location>
        <begin position="232"/>
        <end position="256"/>
    </location>
</feature>
<feature type="transmembrane region" description="Helical" evidence="6">
    <location>
        <begin position="385"/>
        <end position="405"/>
    </location>
</feature>
<dbReference type="EMBL" id="BIFR01000001">
    <property type="protein sequence ID" value="GCE13970.1"/>
    <property type="molecule type" value="Genomic_DNA"/>
</dbReference>
<evidence type="ECO:0000256" key="5">
    <source>
        <dbReference type="ARBA" id="ARBA00023136"/>
    </source>
</evidence>
<evidence type="ECO:0000313" key="9">
    <source>
        <dbReference type="Proteomes" id="UP000287352"/>
    </source>
</evidence>
<feature type="transmembrane region" description="Helical" evidence="6">
    <location>
        <begin position="294"/>
        <end position="314"/>
    </location>
</feature>
<dbReference type="InterPro" id="IPR022324">
    <property type="entry name" value="Bacilysin_exporter_BacE_put"/>
</dbReference>
<evidence type="ECO:0000256" key="6">
    <source>
        <dbReference type="SAM" id="Phobius"/>
    </source>
</evidence>
<dbReference type="GO" id="GO:0022857">
    <property type="term" value="F:transmembrane transporter activity"/>
    <property type="evidence" value="ECO:0007669"/>
    <property type="project" value="InterPro"/>
</dbReference>
<evidence type="ECO:0000256" key="1">
    <source>
        <dbReference type="ARBA" id="ARBA00004651"/>
    </source>
</evidence>
<gene>
    <name evidence="8" type="ORF">KTT_38290</name>
</gene>
<feature type="transmembrane region" description="Helical" evidence="6">
    <location>
        <begin position="89"/>
        <end position="109"/>
    </location>
</feature>
<dbReference type="InterPro" id="IPR036259">
    <property type="entry name" value="MFS_trans_sf"/>
</dbReference>
<evidence type="ECO:0000256" key="4">
    <source>
        <dbReference type="ARBA" id="ARBA00022989"/>
    </source>
</evidence>
<comment type="subcellular location">
    <subcellularLocation>
        <location evidence="1">Cell membrane</location>
        <topology evidence="1">Multi-pass membrane protein</topology>
    </subcellularLocation>
</comment>
<dbReference type="GO" id="GO:0005886">
    <property type="term" value="C:plasma membrane"/>
    <property type="evidence" value="ECO:0007669"/>
    <property type="project" value="UniProtKB-SubCell"/>
</dbReference>
<protein>
    <submittedName>
        <fullName evidence="8">MFS transporter</fullName>
    </submittedName>
</protein>
<dbReference type="SUPFAM" id="SSF103473">
    <property type="entry name" value="MFS general substrate transporter"/>
    <property type="match status" value="1"/>
</dbReference>
<dbReference type="CDD" id="cd06173">
    <property type="entry name" value="MFS_MefA_like"/>
    <property type="match status" value="1"/>
</dbReference>
<evidence type="ECO:0000259" key="7">
    <source>
        <dbReference type="PROSITE" id="PS50850"/>
    </source>
</evidence>
<dbReference type="OrthoDB" id="9774907at2"/>
<feature type="domain" description="Major facilitator superfamily (MFS) profile" evidence="7">
    <location>
        <begin position="21"/>
        <end position="411"/>
    </location>
</feature>
<name>A0A402A4C3_9CHLR</name>
<keyword evidence="2" id="KW-1003">Cell membrane</keyword>
<feature type="transmembrane region" description="Helical" evidence="6">
    <location>
        <begin position="268"/>
        <end position="287"/>
    </location>
</feature>
<dbReference type="PRINTS" id="PR01988">
    <property type="entry name" value="EXPORTERBACE"/>
</dbReference>
<dbReference type="PROSITE" id="PS50850">
    <property type="entry name" value="MFS"/>
    <property type="match status" value="1"/>
</dbReference>
<dbReference type="RefSeq" id="WP_126581454.1">
    <property type="nucleotide sequence ID" value="NZ_BIFR01000001.1"/>
</dbReference>
<dbReference type="InterPro" id="IPR020846">
    <property type="entry name" value="MFS_dom"/>
</dbReference>
<evidence type="ECO:0000256" key="2">
    <source>
        <dbReference type="ARBA" id="ARBA00022475"/>
    </source>
</evidence>
<keyword evidence="5 6" id="KW-0472">Membrane</keyword>
<sequence>MSMQQGRSHLTPGARLWRNRQFNIFWFGQTLSVLGDSFAVIAIPLLVLQATGSVATMGLVTGVFGVGQVVMGIFAGLLVDRLDRRKLMIFSDLARTLLYLTIPICWYVYGPQLWLIFVVVALGSCLGMTFQITYVTTIANLVDTDQITEANGRMQVTYAIAFVLGPVLAGAVSGSFGSSVAISFDALSFFVSAFSIFFIRLKPQQTLPPVSMKGNVRQEFLAGLQFLWKQPVLRWVTILLFFLTILTSGAMDLFMFHLKHDLKQSDSVVGIVFGLASLGSLAAGLMIPTLRKRLGFGFCWIAGFMLNCLFLGLIGVSGQLSLIALMAVGFTFTSTMAGVTSMSLRQEITPDHLLGRVTSAFWTITAAPGPLGAAFFTALTEKLGTPMVSLIIGGVGMLVVGIAIFTPIRQKYPERAANRLLALEADQPLEILPGEPQSALPMVSNEIFLTTTGKQRAIKVGTKDL</sequence>
<keyword evidence="4 6" id="KW-1133">Transmembrane helix</keyword>
<evidence type="ECO:0000256" key="3">
    <source>
        <dbReference type="ARBA" id="ARBA00022692"/>
    </source>
</evidence>
<keyword evidence="3 6" id="KW-0812">Transmembrane</keyword>
<evidence type="ECO:0000313" key="8">
    <source>
        <dbReference type="EMBL" id="GCE13970.1"/>
    </source>
</evidence>
<dbReference type="Proteomes" id="UP000287352">
    <property type="component" value="Unassembled WGS sequence"/>
</dbReference>
<feature type="transmembrane region" description="Helical" evidence="6">
    <location>
        <begin position="180"/>
        <end position="199"/>
    </location>
</feature>
<dbReference type="PANTHER" id="PTHR23513">
    <property type="entry name" value="INTEGRAL MEMBRANE EFFLUX PROTEIN-RELATED"/>
    <property type="match status" value="1"/>
</dbReference>
<feature type="transmembrane region" description="Helical" evidence="6">
    <location>
        <begin position="24"/>
        <end position="48"/>
    </location>
</feature>